<dbReference type="GO" id="GO:0012505">
    <property type="term" value="C:endomembrane system"/>
    <property type="evidence" value="ECO:0007669"/>
    <property type="project" value="UniProtKB-SubCell"/>
</dbReference>
<evidence type="ECO:0000256" key="12">
    <source>
        <dbReference type="PIRSR" id="PIRSR005713-3"/>
    </source>
</evidence>
<feature type="disulfide bond" evidence="11">
    <location>
        <begin position="137"/>
        <end position="162"/>
    </location>
</feature>
<evidence type="ECO:0000256" key="11">
    <source>
        <dbReference type="PIRSR" id="PIRSR005713-2"/>
    </source>
</evidence>
<evidence type="ECO:0000256" key="10">
    <source>
        <dbReference type="PIRSR" id="PIRSR005713-1"/>
    </source>
</evidence>
<feature type="glycosylation site" description="N-linked (GlcNAc...) asparagine" evidence="12">
    <location>
        <position position="199"/>
    </location>
</feature>
<evidence type="ECO:0000256" key="7">
    <source>
        <dbReference type="ARBA" id="ARBA00023136"/>
    </source>
</evidence>
<dbReference type="PANTHER" id="PTHR10125">
    <property type="entry name" value="P2X PURINOCEPTOR"/>
    <property type="match status" value="1"/>
</dbReference>
<dbReference type="Proteomes" id="UP001497497">
    <property type="component" value="Unassembled WGS sequence"/>
</dbReference>
<feature type="binding site" evidence="10">
    <location>
        <position position="334"/>
    </location>
    <ligand>
        <name>ATP</name>
        <dbReference type="ChEBI" id="CHEBI:30616"/>
        <note>ligand shared between two neighboring subunits of the homotrimer</note>
    </ligand>
</feature>
<dbReference type="Pfam" id="PF00864">
    <property type="entry name" value="P2X_receptor"/>
    <property type="match status" value="1"/>
</dbReference>
<feature type="transmembrane region" description="Helical" evidence="14">
    <location>
        <begin position="353"/>
        <end position="382"/>
    </location>
</feature>
<reference evidence="15 16" key="1">
    <citation type="submission" date="2024-04" db="EMBL/GenBank/DDBJ databases">
        <authorList>
            <consortium name="Genoscope - CEA"/>
            <person name="William W."/>
        </authorList>
    </citation>
    <scope>NUCLEOTIDE SEQUENCE [LARGE SCALE GENOMIC DNA]</scope>
</reference>
<feature type="binding site" evidence="10">
    <location>
        <position position="201"/>
    </location>
    <ligand>
        <name>ATP</name>
        <dbReference type="ChEBI" id="CHEBI:30616"/>
        <note>ligand shared between two neighboring subunits of the homotrimer</note>
    </ligand>
</feature>
<dbReference type="Gene3D" id="1.10.287.940">
    <property type="entry name" value="atp-gated p2x4 ion channel"/>
    <property type="match status" value="1"/>
</dbReference>
<evidence type="ECO:0008006" key="17">
    <source>
        <dbReference type="Google" id="ProtNLM"/>
    </source>
</evidence>
<feature type="binding site" evidence="10">
    <location>
        <begin position="311"/>
        <end position="313"/>
    </location>
    <ligand>
        <name>ATP</name>
        <dbReference type="ChEBI" id="CHEBI:30616"/>
        <note>ligand shared between two neighboring subunits of the homotrimer</note>
    </ligand>
</feature>
<dbReference type="PRINTS" id="PR01307">
    <property type="entry name" value="P2XRECEPTOR"/>
</dbReference>
<comment type="similarity">
    <text evidence="2">Belongs to the P2X receptor family.</text>
</comment>
<keyword evidence="5 14" id="KW-1133">Transmembrane helix</keyword>
<dbReference type="GO" id="GO:0001614">
    <property type="term" value="F:purinergic nucleotide receptor activity"/>
    <property type="evidence" value="ECO:0007669"/>
    <property type="project" value="InterPro"/>
</dbReference>
<feature type="binding site" evidence="10">
    <location>
        <begin position="74"/>
        <end position="76"/>
    </location>
    <ligand>
        <name>ATP</name>
        <dbReference type="ChEBI" id="CHEBI:30616"/>
        <note>ligand shared between two neighboring subunits of the homotrimer</note>
    </ligand>
</feature>
<comment type="caution">
    <text evidence="15">The sequence shown here is derived from an EMBL/GenBank/DDBJ whole genome shotgun (WGS) entry which is preliminary data.</text>
</comment>
<name>A0AAV2IRP8_LYMST</name>
<keyword evidence="3" id="KW-0813">Transport</keyword>
<evidence type="ECO:0000256" key="1">
    <source>
        <dbReference type="ARBA" id="ARBA00004308"/>
    </source>
</evidence>
<evidence type="ECO:0000313" key="16">
    <source>
        <dbReference type="Proteomes" id="UP001497497"/>
    </source>
</evidence>
<dbReference type="PIRSF" id="PIRSF005713">
    <property type="entry name" value="P2X_purinoceptor"/>
    <property type="match status" value="1"/>
</dbReference>
<feature type="disulfide bond" evidence="11">
    <location>
        <begin position="235"/>
        <end position="247"/>
    </location>
</feature>
<sequence>MTTKMADPKHWLRSGFALFFEYNTPRIVHIRSKKVGIINRFLQLVIISYIAVYAIYYKKGYQEFDDVQSAVTTKVKGIVFSNYSHIPEIGMRTWDVADYVIPPQENSAFFVMTNVIPTLGQTQSMCSEDPTIENIKCENDDYCERLKGTILPGGNGPLTGKCVNSTGALKVCEIYGWCPVENGSPYKNLTQPILAGSQNFTVFIKNNIEFPKFDVRRRNLPEHATNESAAFLSSCLYNASDPNNKLCPIFRLDAIVTGAGYSYSDLTSEGGVMQIIIDWTCNLDQSVDNCLPEYSFRRLDRGDYVISRGFNFRYADKFAVKENNTFVQYRNLYKATGIVFVVTVQGKAGKFSFFPLVINIGSGLAMLALATIACDIIVLYLLKARNFYRDKKYLDVQGQDAFRILEEESPQDRMEGSSSSIKKRNVTHSYDGNLDGDGTDT</sequence>
<organism evidence="15 16">
    <name type="scientific">Lymnaea stagnalis</name>
    <name type="common">Great pond snail</name>
    <name type="synonym">Helix stagnalis</name>
    <dbReference type="NCBI Taxonomy" id="6523"/>
    <lineage>
        <taxon>Eukaryota</taxon>
        <taxon>Metazoa</taxon>
        <taxon>Spiralia</taxon>
        <taxon>Lophotrochozoa</taxon>
        <taxon>Mollusca</taxon>
        <taxon>Gastropoda</taxon>
        <taxon>Heterobranchia</taxon>
        <taxon>Euthyneura</taxon>
        <taxon>Panpulmonata</taxon>
        <taxon>Hygrophila</taxon>
        <taxon>Lymnaeoidea</taxon>
        <taxon>Lymnaeidae</taxon>
        <taxon>Lymnaea</taxon>
    </lineage>
</organism>
<dbReference type="InterPro" id="IPR001429">
    <property type="entry name" value="P2X_purnocptor"/>
</dbReference>
<evidence type="ECO:0000256" key="14">
    <source>
        <dbReference type="SAM" id="Phobius"/>
    </source>
</evidence>
<evidence type="ECO:0000256" key="2">
    <source>
        <dbReference type="ARBA" id="ARBA00009848"/>
    </source>
</evidence>
<dbReference type="GO" id="GO:0070588">
    <property type="term" value="P:calcium ion transmembrane transport"/>
    <property type="evidence" value="ECO:0007669"/>
    <property type="project" value="TreeGrafter"/>
</dbReference>
<dbReference type="GO" id="GO:0033198">
    <property type="term" value="P:response to ATP"/>
    <property type="evidence" value="ECO:0007669"/>
    <property type="project" value="InterPro"/>
</dbReference>
<feature type="disulfide bond" evidence="11">
    <location>
        <begin position="126"/>
        <end position="178"/>
    </location>
</feature>
<dbReference type="PANTHER" id="PTHR10125:SF31">
    <property type="entry name" value="P2X RECEPTOR E"/>
    <property type="match status" value="1"/>
</dbReference>
<dbReference type="Gene3D" id="2.60.490.10">
    <property type="entry name" value="atp-gated p2x4 ion channel domain"/>
    <property type="match status" value="1"/>
</dbReference>
<dbReference type="GO" id="GO:0098794">
    <property type="term" value="C:postsynapse"/>
    <property type="evidence" value="ECO:0007669"/>
    <property type="project" value="GOC"/>
</dbReference>
<feature type="disulfide bond" evidence="11">
    <location>
        <begin position="281"/>
        <end position="290"/>
    </location>
</feature>
<keyword evidence="11" id="KW-1015">Disulfide bond</keyword>
<proteinExistence type="inferred from homology"/>
<gene>
    <name evidence="15" type="ORF">GSLYS_00021276001</name>
</gene>
<evidence type="ECO:0000256" key="3">
    <source>
        <dbReference type="ARBA" id="ARBA00022448"/>
    </source>
</evidence>
<evidence type="ECO:0000313" key="15">
    <source>
        <dbReference type="EMBL" id="CAL1547959.1"/>
    </source>
</evidence>
<feature type="transmembrane region" description="Helical" evidence="14">
    <location>
        <begin position="37"/>
        <end position="56"/>
    </location>
</feature>
<dbReference type="GO" id="GO:0004931">
    <property type="term" value="F:extracellularly ATP-gated monoatomic cation channel activity"/>
    <property type="evidence" value="ECO:0007669"/>
    <property type="project" value="InterPro"/>
</dbReference>
<evidence type="ECO:0000256" key="8">
    <source>
        <dbReference type="ARBA" id="ARBA00023286"/>
    </source>
</evidence>
<dbReference type="InterPro" id="IPR059116">
    <property type="entry name" value="P2X_receptor"/>
</dbReference>
<dbReference type="InterPro" id="IPR027309">
    <property type="entry name" value="P2X_extracellular_dom_sf"/>
</dbReference>
<dbReference type="EMBL" id="CAXITT010001118">
    <property type="protein sequence ID" value="CAL1547959.1"/>
    <property type="molecule type" value="Genomic_DNA"/>
</dbReference>
<keyword evidence="6" id="KW-0406">Ion transport</keyword>
<protein>
    <recommendedName>
        <fullName evidence="17">Purinergic receptor</fullName>
    </recommendedName>
</protein>
<dbReference type="AlphaFoldDB" id="A0AAV2IRP8"/>
<keyword evidence="4 14" id="KW-0812">Transmembrane</keyword>
<feature type="region of interest" description="Disordered" evidence="13">
    <location>
        <begin position="408"/>
        <end position="441"/>
    </location>
</feature>
<feature type="disulfide bond" evidence="11">
    <location>
        <begin position="143"/>
        <end position="172"/>
    </location>
</feature>
<dbReference type="GO" id="GO:0005886">
    <property type="term" value="C:plasma membrane"/>
    <property type="evidence" value="ECO:0007669"/>
    <property type="project" value="InterPro"/>
</dbReference>
<evidence type="ECO:0000256" key="6">
    <source>
        <dbReference type="ARBA" id="ARBA00023065"/>
    </source>
</evidence>
<keyword evidence="8" id="KW-1071">Ligand-gated ion channel</keyword>
<keyword evidence="7 14" id="KW-0472">Membrane</keyword>
<evidence type="ECO:0000256" key="4">
    <source>
        <dbReference type="ARBA" id="ARBA00022692"/>
    </source>
</evidence>
<keyword evidence="10" id="KW-0547">Nucleotide-binding</keyword>
<dbReference type="NCBIfam" id="TIGR00863">
    <property type="entry name" value="P2X"/>
    <property type="match status" value="1"/>
</dbReference>
<evidence type="ECO:0000256" key="13">
    <source>
        <dbReference type="SAM" id="MobiDB-lite"/>
    </source>
</evidence>
<keyword evidence="16" id="KW-1185">Reference proteome</keyword>
<comment type="subcellular location">
    <subcellularLocation>
        <location evidence="1">Endomembrane system</location>
    </subcellularLocation>
</comment>
<keyword evidence="10" id="KW-0067">ATP-binding</keyword>
<keyword evidence="9" id="KW-0407">Ion channel</keyword>
<evidence type="ECO:0000256" key="5">
    <source>
        <dbReference type="ARBA" id="ARBA00022989"/>
    </source>
</evidence>
<evidence type="ECO:0000256" key="9">
    <source>
        <dbReference type="ARBA" id="ARBA00023303"/>
    </source>
</evidence>
<dbReference type="GO" id="GO:0005524">
    <property type="term" value="F:ATP binding"/>
    <property type="evidence" value="ECO:0007669"/>
    <property type="project" value="UniProtKB-KW"/>
</dbReference>
<accession>A0AAV2IRP8</accession>